<feature type="compositionally biased region" description="Basic and acidic residues" evidence="1">
    <location>
        <begin position="117"/>
        <end position="127"/>
    </location>
</feature>
<feature type="compositionally biased region" description="Polar residues" evidence="1">
    <location>
        <begin position="257"/>
        <end position="271"/>
    </location>
</feature>
<sequence>MDHQTMKLEDDAKAMPPPPIPRPILLEPEIESLRRCLQNAMLKTGQVYGFYGDARRLGISKYANNPPQALTSALGRELEKYDQLCDAIESHLLRAIGILQRDLQREEKKQEAIRLEQEAQEKSRALKEAQPTENTQFVEPAPPNSAEFVPTNPRNSPTHPGAVLANVRRPSAISISSLQRPQMPLKIDLPSSSMRMSDEGSGIYQSGLASPVSLAPKSARPMGMNEYPHDFISSLTNPVNSSVIDLTILPEDDGHSQAKSNVDPTLGSSSDKPIELDLDMGDMDMSMNDLFGDNPGSSSSNTGVGSMFGVAGPSTSSNTKQTKDSDLMDLASQDLFASLAANPMASGSSLRASDPAAPAEAPSPATLLAQAAGFSQHLSAGNPLEGGINLSGSDQPFDMTNVGDFGDLGAFNSSSDFSIQDMDTFLNMGQGGNSASPGKLAGPTGQSPAS</sequence>
<name>A0AAD5YWM4_9AGAR</name>
<evidence type="ECO:0000313" key="3">
    <source>
        <dbReference type="Proteomes" id="UP001213000"/>
    </source>
</evidence>
<feature type="compositionally biased region" description="Polar residues" evidence="1">
    <location>
        <begin position="295"/>
        <end position="304"/>
    </location>
</feature>
<proteinExistence type="predicted"/>
<gene>
    <name evidence="2" type="ORF">NP233_g520</name>
</gene>
<dbReference type="Proteomes" id="UP001213000">
    <property type="component" value="Unassembled WGS sequence"/>
</dbReference>
<protein>
    <submittedName>
        <fullName evidence="2">Uncharacterized protein</fullName>
    </submittedName>
</protein>
<accession>A0AAD5YWM4</accession>
<feature type="region of interest" description="Disordered" evidence="1">
    <location>
        <begin position="117"/>
        <end position="162"/>
    </location>
</feature>
<feature type="region of interest" description="Disordered" evidence="1">
    <location>
        <begin position="1"/>
        <end position="20"/>
    </location>
</feature>
<keyword evidence="3" id="KW-1185">Reference proteome</keyword>
<dbReference type="AlphaFoldDB" id="A0AAD5YWM4"/>
<evidence type="ECO:0000313" key="2">
    <source>
        <dbReference type="EMBL" id="KAJ3576284.1"/>
    </source>
</evidence>
<feature type="compositionally biased region" description="Basic and acidic residues" evidence="1">
    <location>
        <begin position="1"/>
        <end position="13"/>
    </location>
</feature>
<reference evidence="2" key="1">
    <citation type="submission" date="2022-07" db="EMBL/GenBank/DDBJ databases">
        <title>Genome Sequence of Leucocoprinus birnbaumii.</title>
        <authorList>
            <person name="Buettner E."/>
        </authorList>
    </citation>
    <scope>NUCLEOTIDE SEQUENCE</scope>
    <source>
        <strain evidence="2">VT141</strain>
    </source>
</reference>
<comment type="caution">
    <text evidence="2">The sequence shown here is derived from an EMBL/GenBank/DDBJ whole genome shotgun (WGS) entry which is preliminary data.</text>
</comment>
<feature type="region of interest" description="Disordered" evidence="1">
    <location>
        <begin position="422"/>
        <end position="450"/>
    </location>
</feature>
<evidence type="ECO:0000256" key="1">
    <source>
        <dbReference type="SAM" id="MobiDB-lite"/>
    </source>
</evidence>
<feature type="region of interest" description="Disordered" evidence="1">
    <location>
        <begin position="288"/>
        <end position="323"/>
    </location>
</feature>
<organism evidence="2 3">
    <name type="scientific">Leucocoprinus birnbaumii</name>
    <dbReference type="NCBI Taxonomy" id="56174"/>
    <lineage>
        <taxon>Eukaryota</taxon>
        <taxon>Fungi</taxon>
        <taxon>Dikarya</taxon>
        <taxon>Basidiomycota</taxon>
        <taxon>Agaricomycotina</taxon>
        <taxon>Agaricomycetes</taxon>
        <taxon>Agaricomycetidae</taxon>
        <taxon>Agaricales</taxon>
        <taxon>Agaricineae</taxon>
        <taxon>Agaricaceae</taxon>
        <taxon>Leucocoprinus</taxon>
    </lineage>
</organism>
<dbReference type="EMBL" id="JANIEX010000015">
    <property type="protein sequence ID" value="KAJ3576284.1"/>
    <property type="molecule type" value="Genomic_DNA"/>
</dbReference>
<feature type="region of interest" description="Disordered" evidence="1">
    <location>
        <begin position="250"/>
        <end position="273"/>
    </location>
</feature>